<feature type="transmembrane region" description="Helical" evidence="7">
    <location>
        <begin position="58"/>
        <end position="79"/>
    </location>
</feature>
<keyword evidence="3 7" id="KW-1003">Cell membrane</keyword>
<evidence type="ECO:0000256" key="4">
    <source>
        <dbReference type="ARBA" id="ARBA00022692"/>
    </source>
</evidence>
<dbReference type="EMBL" id="CP001205">
    <property type="protein sequence ID" value="ACK74645.1"/>
    <property type="molecule type" value="Genomic_DNA"/>
</dbReference>
<evidence type="ECO:0000256" key="2">
    <source>
        <dbReference type="ARBA" id="ARBA00010792"/>
    </source>
</evidence>
<proteinExistence type="inferred from homology"/>
<dbReference type="HOGENOM" id="CLU_044208_4_1_12"/>
<comment type="similarity">
    <text evidence="2 7">Belongs to the DedA family.</text>
</comment>
<feature type="transmembrane region" description="Helical" evidence="7">
    <location>
        <begin position="138"/>
        <end position="157"/>
    </location>
</feature>
<feature type="transmembrane region" description="Helical" evidence="7">
    <location>
        <begin position="99"/>
        <end position="117"/>
    </location>
</feature>
<dbReference type="PANTHER" id="PTHR30353:SF15">
    <property type="entry name" value="INNER MEMBRANE PROTEIN YABI"/>
    <property type="match status" value="1"/>
</dbReference>
<evidence type="ECO:0000256" key="5">
    <source>
        <dbReference type="ARBA" id="ARBA00022989"/>
    </source>
</evidence>
<dbReference type="InterPro" id="IPR032818">
    <property type="entry name" value="DedA-like"/>
</dbReference>
<dbReference type="GeneID" id="56567680"/>
<evidence type="ECO:0000259" key="8">
    <source>
        <dbReference type="Pfam" id="PF09335"/>
    </source>
</evidence>
<dbReference type="PANTHER" id="PTHR30353">
    <property type="entry name" value="INNER MEMBRANE PROTEIN DEDA-RELATED"/>
    <property type="match status" value="1"/>
</dbReference>
<keyword evidence="4 7" id="KW-0812">Transmembrane</keyword>
<dbReference type="AlphaFoldDB" id="A0A0H3C3Z6"/>
<evidence type="ECO:0000313" key="10">
    <source>
        <dbReference type="Proteomes" id="UP000006901"/>
    </source>
</evidence>
<accession>A0A0H3C3Z6</accession>
<feature type="transmembrane region" description="Helical" evidence="7">
    <location>
        <begin position="17"/>
        <end position="37"/>
    </location>
</feature>
<dbReference type="Pfam" id="PF09335">
    <property type="entry name" value="VTT_dom"/>
    <property type="match status" value="1"/>
</dbReference>
<protein>
    <submittedName>
        <fullName evidence="9">DedA protein</fullName>
    </submittedName>
</protein>
<dbReference type="KEGG" id="bbz:BbuZS7_0255"/>
<evidence type="ECO:0000313" key="9">
    <source>
        <dbReference type="EMBL" id="ACK74645.1"/>
    </source>
</evidence>
<name>A0A0H3C3Z6_BORBZ</name>
<evidence type="ECO:0000256" key="7">
    <source>
        <dbReference type="RuleBase" id="RU367016"/>
    </source>
</evidence>
<comment type="subcellular location">
    <subcellularLocation>
        <location evidence="1 7">Cell membrane</location>
        <topology evidence="1 7">Multi-pass membrane protein</topology>
    </subcellularLocation>
</comment>
<reference evidence="9 10" key="1">
    <citation type="journal article" date="2011" name="J. Bacteriol.">
        <title>Whole-genome sequences of thirteen isolates of Borrelia burgdorferi.</title>
        <authorList>
            <person name="Schutzer S.E."/>
            <person name="Fraser-Liggett C.M."/>
            <person name="Casjens S.R."/>
            <person name="Qiu W.G."/>
            <person name="Dunn J.J."/>
            <person name="Mongodin E.F."/>
            <person name="Luft B.J."/>
        </authorList>
    </citation>
    <scope>NUCLEOTIDE SEQUENCE [LARGE SCALE GENOMIC DNA]</scope>
    <source>
        <strain evidence="9 10">ZS7</strain>
    </source>
</reference>
<feature type="transmembrane region" description="Helical" evidence="7">
    <location>
        <begin position="172"/>
        <end position="193"/>
    </location>
</feature>
<sequence>MTKMYINTIIEYIDSNIAYSPIVFFSLLILAGLNVPISEDAIVLMGGILSSRKNEYTILIFLGIFWGAYLGDIISFYIGKLMGNKLFKNKKDNNLLDKINYYYGQYGVLTLFIGRFIPFGVRNAIFMSAGMGNMKSNLFIVSDFFATLLSIVVYFTLSFKLGQSFEIIFSKIKIIIFAIFIAVIATTIIIYVIKKNKKVDKNLK</sequence>
<organism evidence="9 10">
    <name type="scientific">Borreliella burgdorferi (strain ZS7)</name>
    <name type="common">Borrelia burgdorferi</name>
    <dbReference type="NCBI Taxonomy" id="445985"/>
    <lineage>
        <taxon>Bacteria</taxon>
        <taxon>Pseudomonadati</taxon>
        <taxon>Spirochaetota</taxon>
        <taxon>Spirochaetia</taxon>
        <taxon>Spirochaetales</taxon>
        <taxon>Borreliaceae</taxon>
        <taxon>Borreliella</taxon>
    </lineage>
</organism>
<dbReference type="RefSeq" id="WP_002657683.1">
    <property type="nucleotide sequence ID" value="NC_011728.1"/>
</dbReference>
<dbReference type="InterPro" id="IPR032816">
    <property type="entry name" value="VTT_dom"/>
</dbReference>
<keyword evidence="6 7" id="KW-0472">Membrane</keyword>
<dbReference type="Proteomes" id="UP000006901">
    <property type="component" value="Chromosome"/>
</dbReference>
<evidence type="ECO:0000256" key="3">
    <source>
        <dbReference type="ARBA" id="ARBA00022475"/>
    </source>
</evidence>
<feature type="domain" description="VTT" evidence="8">
    <location>
        <begin position="41"/>
        <end position="157"/>
    </location>
</feature>
<gene>
    <name evidence="9" type="ordered locus">BbuZS7_0255</name>
</gene>
<keyword evidence="5 7" id="KW-1133">Transmembrane helix</keyword>
<dbReference type="GO" id="GO:0005886">
    <property type="term" value="C:plasma membrane"/>
    <property type="evidence" value="ECO:0007669"/>
    <property type="project" value="UniProtKB-SubCell"/>
</dbReference>
<evidence type="ECO:0000256" key="1">
    <source>
        <dbReference type="ARBA" id="ARBA00004651"/>
    </source>
</evidence>
<evidence type="ECO:0000256" key="6">
    <source>
        <dbReference type="ARBA" id="ARBA00023136"/>
    </source>
</evidence>